<name>A0A5C3M1H9_9AGAR</name>
<protein>
    <submittedName>
        <fullName evidence="2">Ricin B-like lectin</fullName>
    </submittedName>
</protein>
<evidence type="ECO:0000313" key="2">
    <source>
        <dbReference type="EMBL" id="TFK38583.1"/>
    </source>
</evidence>
<dbReference type="GO" id="GO:0030246">
    <property type="term" value="F:carbohydrate binding"/>
    <property type="evidence" value="ECO:0007669"/>
    <property type="project" value="UniProtKB-KW"/>
</dbReference>
<organism evidence="2 3">
    <name type="scientific">Crucibulum laeve</name>
    <dbReference type="NCBI Taxonomy" id="68775"/>
    <lineage>
        <taxon>Eukaryota</taxon>
        <taxon>Fungi</taxon>
        <taxon>Dikarya</taxon>
        <taxon>Basidiomycota</taxon>
        <taxon>Agaricomycotina</taxon>
        <taxon>Agaricomycetes</taxon>
        <taxon>Agaricomycetidae</taxon>
        <taxon>Agaricales</taxon>
        <taxon>Agaricineae</taxon>
        <taxon>Nidulariaceae</taxon>
        <taxon>Crucibulum</taxon>
    </lineage>
</organism>
<sequence>MTELVQSGLTFRITNAKSGTVVDLSGTDRQSVTGWPSHGGDNQKWTVNWTGSGWTLRNVWSGLYLGLNGSPADGTRIVGVTTPVEWHIWHDTVNNSTYRIFVPNTHFNLDLYAQGNASPGNPITLWYTWNGVHQTWKFDRGTYSLRFCGPYLRSSDARTNELLHSLKVNST</sequence>
<dbReference type="InterPro" id="IPR035992">
    <property type="entry name" value="Ricin_B-like_lectins"/>
</dbReference>
<dbReference type="OrthoDB" id="2131701at2759"/>
<dbReference type="EMBL" id="ML213603">
    <property type="protein sequence ID" value="TFK38583.1"/>
    <property type="molecule type" value="Genomic_DNA"/>
</dbReference>
<dbReference type="InterPro" id="IPR000772">
    <property type="entry name" value="Ricin_B_lectin"/>
</dbReference>
<dbReference type="SUPFAM" id="SSF50370">
    <property type="entry name" value="Ricin B-like lectins"/>
    <property type="match status" value="1"/>
</dbReference>
<keyword evidence="3" id="KW-1185">Reference proteome</keyword>
<proteinExistence type="predicted"/>
<evidence type="ECO:0000313" key="3">
    <source>
        <dbReference type="Proteomes" id="UP000308652"/>
    </source>
</evidence>
<dbReference type="CDD" id="cd23422">
    <property type="entry name" value="beta-trefoil_Ricin_MPL_CNL"/>
    <property type="match status" value="1"/>
</dbReference>
<accession>A0A5C3M1H9</accession>
<dbReference type="Pfam" id="PF14200">
    <property type="entry name" value="RicinB_lectin_2"/>
    <property type="match status" value="1"/>
</dbReference>
<dbReference type="PROSITE" id="PS50231">
    <property type="entry name" value="RICIN_B_LECTIN"/>
    <property type="match status" value="1"/>
</dbReference>
<keyword evidence="2" id="KW-0430">Lectin</keyword>
<feature type="domain" description="Ricin B lectin" evidence="1">
    <location>
        <begin position="10"/>
        <end position="78"/>
    </location>
</feature>
<dbReference type="STRING" id="68775.A0A5C3M1H9"/>
<dbReference type="Gene3D" id="2.80.10.50">
    <property type="match status" value="1"/>
</dbReference>
<dbReference type="AlphaFoldDB" id="A0A5C3M1H9"/>
<reference evidence="2 3" key="1">
    <citation type="journal article" date="2019" name="Nat. Ecol. Evol.">
        <title>Megaphylogeny resolves global patterns of mushroom evolution.</title>
        <authorList>
            <person name="Varga T."/>
            <person name="Krizsan K."/>
            <person name="Foldi C."/>
            <person name="Dima B."/>
            <person name="Sanchez-Garcia M."/>
            <person name="Sanchez-Ramirez S."/>
            <person name="Szollosi G.J."/>
            <person name="Szarkandi J.G."/>
            <person name="Papp V."/>
            <person name="Albert L."/>
            <person name="Andreopoulos W."/>
            <person name="Angelini C."/>
            <person name="Antonin V."/>
            <person name="Barry K.W."/>
            <person name="Bougher N.L."/>
            <person name="Buchanan P."/>
            <person name="Buyck B."/>
            <person name="Bense V."/>
            <person name="Catcheside P."/>
            <person name="Chovatia M."/>
            <person name="Cooper J."/>
            <person name="Damon W."/>
            <person name="Desjardin D."/>
            <person name="Finy P."/>
            <person name="Geml J."/>
            <person name="Haridas S."/>
            <person name="Hughes K."/>
            <person name="Justo A."/>
            <person name="Karasinski D."/>
            <person name="Kautmanova I."/>
            <person name="Kiss B."/>
            <person name="Kocsube S."/>
            <person name="Kotiranta H."/>
            <person name="LaButti K.M."/>
            <person name="Lechner B.E."/>
            <person name="Liimatainen K."/>
            <person name="Lipzen A."/>
            <person name="Lukacs Z."/>
            <person name="Mihaltcheva S."/>
            <person name="Morgado L.N."/>
            <person name="Niskanen T."/>
            <person name="Noordeloos M.E."/>
            <person name="Ohm R.A."/>
            <person name="Ortiz-Santana B."/>
            <person name="Ovrebo C."/>
            <person name="Racz N."/>
            <person name="Riley R."/>
            <person name="Savchenko A."/>
            <person name="Shiryaev A."/>
            <person name="Soop K."/>
            <person name="Spirin V."/>
            <person name="Szebenyi C."/>
            <person name="Tomsovsky M."/>
            <person name="Tulloss R.E."/>
            <person name="Uehling J."/>
            <person name="Grigoriev I.V."/>
            <person name="Vagvolgyi C."/>
            <person name="Papp T."/>
            <person name="Martin F.M."/>
            <person name="Miettinen O."/>
            <person name="Hibbett D.S."/>
            <person name="Nagy L.G."/>
        </authorList>
    </citation>
    <scope>NUCLEOTIDE SEQUENCE [LARGE SCALE GENOMIC DNA]</scope>
    <source>
        <strain evidence="2 3">CBS 166.37</strain>
    </source>
</reference>
<evidence type="ECO:0000259" key="1">
    <source>
        <dbReference type="Pfam" id="PF14200"/>
    </source>
</evidence>
<gene>
    <name evidence="2" type="ORF">BDQ12DRAFT_606060</name>
</gene>
<dbReference type="Proteomes" id="UP000308652">
    <property type="component" value="Unassembled WGS sequence"/>
</dbReference>